<evidence type="ECO:0000313" key="5">
    <source>
        <dbReference type="RGD" id="620529"/>
    </source>
</evidence>
<dbReference type="EMBL" id="CH473954">
    <property type="protein sequence ID" value="EDL77143.1"/>
    <property type="molecule type" value="Genomic_DNA"/>
</dbReference>
<protein>
    <recommendedName>
        <fullName evidence="1">Kinase</fullName>
        <ecNumber evidence="1">2.7.-.-</ecNumber>
    </recommendedName>
</protein>
<gene>
    <name evidence="5" type="primary">Ip6k2</name>
    <name evidence="3" type="synonym">Ihpk2</name>
    <name evidence="3" type="ORF">rCG_25813</name>
</gene>
<dbReference type="SUPFAM" id="SSF56104">
    <property type="entry name" value="SAICAR synthase-like"/>
    <property type="match status" value="1"/>
</dbReference>
<evidence type="ECO:0000256" key="1">
    <source>
        <dbReference type="RuleBase" id="RU363090"/>
    </source>
</evidence>
<name>A6I383_RAT</name>
<dbReference type="PANTHER" id="PTHR12400">
    <property type="entry name" value="INOSITOL POLYPHOSPHATE KINASE"/>
    <property type="match status" value="1"/>
</dbReference>
<comment type="similarity">
    <text evidence="1">Belongs to the inositol phosphokinase (IPK) family.</text>
</comment>
<dbReference type="CTD" id="51447"/>
<evidence type="ECO:0000256" key="2">
    <source>
        <dbReference type="SAM" id="MobiDB-lite"/>
    </source>
</evidence>
<dbReference type="Proteomes" id="UP000234681">
    <property type="component" value="Chromosome 8"/>
</dbReference>
<evidence type="ECO:0000313" key="3">
    <source>
        <dbReference type="EMBL" id="EDL77142.1"/>
    </source>
</evidence>
<sequence length="271" mass="30383">MSPAFRTMDVEPRTKGILLEPFVHQVGGHSCVLRFNETTLCKPLVPREHQFYETLPAEMRRFTPQYKAQHLTLSFQALDKAKVPLLAGHPCPVFIPLVVPYAHREVWSPDTPPPAPLRPEVSSLSEHAFPCSKQAGRQQGLSRLSDRGAERTRRKGVQPVGCKALVGTAEVLPPDRLSSYTWQVLETQKGELLSRLPTMSVFLPLICWCSFCSFVTQTTKTNKCITEKDKRLFAHHVVASEAFARCLCCVDCLPLYFALLAQSFLTLSAFT</sequence>
<dbReference type="GO" id="GO:0016301">
    <property type="term" value="F:kinase activity"/>
    <property type="evidence" value="ECO:0007669"/>
    <property type="project" value="UniProtKB-KW"/>
</dbReference>
<dbReference type="GeneID" id="59268"/>
<dbReference type="RefSeq" id="XP_038937973.1">
    <property type="nucleotide sequence ID" value="XM_039082045.2"/>
</dbReference>
<reference evidence="3 4" key="2">
    <citation type="submission" date="2005-09" db="EMBL/GenBank/DDBJ databases">
        <authorList>
            <person name="Mural R.J."/>
            <person name="Li P.W."/>
            <person name="Adams M.D."/>
            <person name="Amanatides P.G."/>
            <person name="Baden-Tillson H."/>
            <person name="Barnstead M."/>
            <person name="Chin S.H."/>
            <person name="Dew I."/>
            <person name="Evans C.A."/>
            <person name="Ferriera S."/>
            <person name="Flanigan M."/>
            <person name="Fosler C."/>
            <person name="Glodek A."/>
            <person name="Gu Z."/>
            <person name="Holt R.A."/>
            <person name="Jennings D."/>
            <person name="Kraft C.L."/>
            <person name="Lu F."/>
            <person name="Nguyen T."/>
            <person name="Nusskern D.R."/>
            <person name="Pfannkoch C.M."/>
            <person name="Sitter C."/>
            <person name="Sutton G.G."/>
            <person name="Venter J.C."/>
            <person name="Wang Z."/>
            <person name="Woodage T."/>
            <person name="Zheng X.H."/>
            <person name="Zhong F."/>
        </authorList>
    </citation>
    <scope>NUCLEOTIDE SEQUENCE [LARGE SCALE GENOMIC DNA]</scope>
    <source>
        <strain evidence="3">BN</strain>
        <strain evidence="4">BN, Sprague-Dawley</strain>
    </source>
</reference>
<dbReference type="EMBL" id="CH473954">
    <property type="protein sequence ID" value="EDL77142.1"/>
    <property type="molecule type" value="Genomic_DNA"/>
</dbReference>
<organism evidence="3 4">
    <name type="scientific">Rattus norvegicus</name>
    <name type="common">Rat</name>
    <dbReference type="NCBI Taxonomy" id="10116"/>
    <lineage>
        <taxon>Eukaryota</taxon>
        <taxon>Metazoa</taxon>
        <taxon>Chordata</taxon>
        <taxon>Craniata</taxon>
        <taxon>Vertebrata</taxon>
        <taxon>Euteleostomi</taxon>
        <taxon>Mammalia</taxon>
        <taxon>Eutheria</taxon>
        <taxon>Euarchontoglires</taxon>
        <taxon>Glires</taxon>
        <taxon>Rodentia</taxon>
        <taxon>Myomorpha</taxon>
        <taxon>Muroidea</taxon>
        <taxon>Muridae</taxon>
        <taxon>Murinae</taxon>
        <taxon>Rattus</taxon>
    </lineage>
</organism>
<reference evidence="3" key="1">
    <citation type="journal article" date="2005" name="Genome Res.">
        <title>Gene and alternative splicing annotation with AIR.</title>
        <authorList>
            <person name="Florea L."/>
            <person name="Di Francesco V."/>
            <person name="Miller J."/>
            <person name="Turner R."/>
            <person name="Yao A."/>
            <person name="Harris M."/>
            <person name="Walenz B."/>
            <person name="Mobarry C."/>
            <person name="Merkulov G.V."/>
            <person name="Charlab R."/>
            <person name="Dew I."/>
            <person name="Deng Z."/>
            <person name="Istrail S."/>
            <person name="Li P."/>
            <person name="Sutton G."/>
        </authorList>
    </citation>
    <scope>NUCLEOTIDE SEQUENCE</scope>
    <source>
        <strain evidence="3">BN</strain>
    </source>
</reference>
<dbReference type="EC" id="2.7.-.-" evidence="1"/>
<dbReference type="RGD" id="620529">
    <property type="gene designation" value="Ip6k2"/>
</dbReference>
<feature type="region of interest" description="Disordered" evidence="2">
    <location>
        <begin position="131"/>
        <end position="155"/>
    </location>
</feature>
<evidence type="ECO:0000313" key="4">
    <source>
        <dbReference type="Proteomes" id="UP000234681"/>
    </source>
</evidence>
<dbReference type="AlphaFoldDB" id="A6I383"/>
<proteinExistence type="inferred from homology"/>
<keyword evidence="1" id="KW-0808">Transferase</keyword>
<keyword evidence="1 3" id="KW-0418">Kinase</keyword>
<dbReference type="InterPro" id="IPR005522">
    <property type="entry name" value="IPK"/>
</dbReference>
<dbReference type="PANTHER" id="PTHR12400:SF47">
    <property type="entry name" value="INOSITOL HEXAKISPHOSPHATE KINASE 2"/>
    <property type="match status" value="1"/>
</dbReference>
<accession>A6I383</accession>
<dbReference type="GO" id="GO:0032958">
    <property type="term" value="P:inositol phosphate biosynthetic process"/>
    <property type="evidence" value="ECO:0007669"/>
    <property type="project" value="InterPro"/>
</dbReference>